<dbReference type="RefSeq" id="WP_149860470.1">
    <property type="nucleotide sequence ID" value="NZ_VUOD01000004.1"/>
</dbReference>
<feature type="domain" description="N-acetyltransferase" evidence="3">
    <location>
        <begin position="4"/>
        <end position="158"/>
    </location>
</feature>
<proteinExistence type="predicted"/>
<reference evidence="4 5" key="2">
    <citation type="submission" date="2019-09" db="EMBL/GenBank/DDBJ databases">
        <authorList>
            <person name="Mazur A."/>
        </authorList>
    </citation>
    <scope>NUCLEOTIDE SEQUENCE [LARGE SCALE GENOMIC DNA]</scope>
    <source>
        <strain evidence="4 5">3729k</strain>
    </source>
</reference>
<comment type="caution">
    <text evidence="4">The sequence shown here is derived from an EMBL/GenBank/DDBJ whole genome shotgun (WGS) entry which is preliminary data.</text>
</comment>
<name>A0A5B2ZD26_9GAMM</name>
<evidence type="ECO:0000256" key="1">
    <source>
        <dbReference type="ARBA" id="ARBA00022679"/>
    </source>
</evidence>
<keyword evidence="2" id="KW-0012">Acyltransferase</keyword>
<dbReference type="PANTHER" id="PTHR43877:SF2">
    <property type="entry name" value="AMINOALKYLPHOSPHONATE N-ACETYLTRANSFERASE-RELATED"/>
    <property type="match status" value="1"/>
</dbReference>
<protein>
    <submittedName>
        <fullName evidence="4">GNAT family N-acetyltransferase</fullName>
    </submittedName>
</protein>
<evidence type="ECO:0000313" key="5">
    <source>
        <dbReference type="Proteomes" id="UP000322165"/>
    </source>
</evidence>
<dbReference type="CDD" id="cd04301">
    <property type="entry name" value="NAT_SF"/>
    <property type="match status" value="1"/>
</dbReference>
<gene>
    <name evidence="4" type="ORF">F0415_06900</name>
</gene>
<accession>A0A5B2ZD26</accession>
<reference evidence="4 5" key="1">
    <citation type="submission" date="2019-09" db="EMBL/GenBank/DDBJ databases">
        <title>Arenimonas chukotkensis sp. nov., a bacterium isolated from Chukotka hot spring, Arctic region, Russia.</title>
        <authorList>
            <person name="Zayulina K.S."/>
            <person name="Prokofeva M.I."/>
            <person name="Elcheninov A.G."/>
            <person name="Novikov A."/>
            <person name="Kochetkova T.V."/>
            <person name="Kublanov I.V."/>
        </authorList>
    </citation>
    <scope>NUCLEOTIDE SEQUENCE [LARGE SCALE GENOMIC DNA]</scope>
    <source>
        <strain evidence="4 5">3729k</strain>
    </source>
</reference>
<organism evidence="4 5">
    <name type="scientific">Arenimonas fontis</name>
    <dbReference type="NCBI Taxonomy" id="2608255"/>
    <lineage>
        <taxon>Bacteria</taxon>
        <taxon>Pseudomonadati</taxon>
        <taxon>Pseudomonadota</taxon>
        <taxon>Gammaproteobacteria</taxon>
        <taxon>Lysobacterales</taxon>
        <taxon>Lysobacteraceae</taxon>
        <taxon>Arenimonas</taxon>
    </lineage>
</organism>
<dbReference type="PANTHER" id="PTHR43877">
    <property type="entry name" value="AMINOALKYLPHOSPHONATE N-ACETYLTRANSFERASE-RELATED-RELATED"/>
    <property type="match status" value="1"/>
</dbReference>
<evidence type="ECO:0000256" key="2">
    <source>
        <dbReference type="ARBA" id="ARBA00023315"/>
    </source>
</evidence>
<dbReference type="InterPro" id="IPR050832">
    <property type="entry name" value="Bact_Acetyltransf"/>
</dbReference>
<sequence length="159" mass="17792">MSAVAIVPLADRPDCVPLLARWHHDEWAGLYEGAWTLEECESELRDHASRRHLPTTLVALEDGRPLGSVSLVREDAPEFRDLGDAWLASLYVLPAARGRGLGKRLVRELVALAAREGLPRLWLFTPEHEAFYAGLGWQRVGEASLHGRRVTLMDIRPQA</sequence>
<dbReference type="InterPro" id="IPR000182">
    <property type="entry name" value="GNAT_dom"/>
</dbReference>
<dbReference type="AlphaFoldDB" id="A0A5B2ZD26"/>
<dbReference type="Gene3D" id="3.40.630.30">
    <property type="match status" value="1"/>
</dbReference>
<dbReference type="Pfam" id="PF00583">
    <property type="entry name" value="Acetyltransf_1"/>
    <property type="match status" value="1"/>
</dbReference>
<keyword evidence="1 4" id="KW-0808">Transferase</keyword>
<evidence type="ECO:0000313" key="4">
    <source>
        <dbReference type="EMBL" id="KAA2284971.1"/>
    </source>
</evidence>
<dbReference type="Proteomes" id="UP000322165">
    <property type="component" value="Unassembled WGS sequence"/>
</dbReference>
<keyword evidence="5" id="KW-1185">Reference proteome</keyword>
<dbReference type="PROSITE" id="PS51186">
    <property type="entry name" value="GNAT"/>
    <property type="match status" value="1"/>
</dbReference>
<dbReference type="GO" id="GO:0016747">
    <property type="term" value="F:acyltransferase activity, transferring groups other than amino-acyl groups"/>
    <property type="evidence" value="ECO:0007669"/>
    <property type="project" value="InterPro"/>
</dbReference>
<dbReference type="EMBL" id="VUOD01000004">
    <property type="protein sequence ID" value="KAA2284971.1"/>
    <property type="molecule type" value="Genomic_DNA"/>
</dbReference>
<evidence type="ECO:0000259" key="3">
    <source>
        <dbReference type="PROSITE" id="PS51186"/>
    </source>
</evidence>
<dbReference type="SUPFAM" id="SSF55729">
    <property type="entry name" value="Acyl-CoA N-acyltransferases (Nat)"/>
    <property type="match status" value="1"/>
</dbReference>
<dbReference type="InterPro" id="IPR016181">
    <property type="entry name" value="Acyl_CoA_acyltransferase"/>
</dbReference>